<evidence type="ECO:0000259" key="3">
    <source>
        <dbReference type="PROSITE" id="PS50937"/>
    </source>
</evidence>
<evidence type="ECO:0000256" key="2">
    <source>
        <dbReference type="SAM" id="Coils"/>
    </source>
</evidence>
<dbReference type="PANTHER" id="PTHR30204">
    <property type="entry name" value="REDOX-CYCLING DRUG-SENSING TRANSCRIPTIONAL ACTIVATOR SOXR"/>
    <property type="match status" value="1"/>
</dbReference>
<keyword evidence="1 4" id="KW-0238">DNA-binding</keyword>
<feature type="coiled-coil region" evidence="2">
    <location>
        <begin position="80"/>
        <end position="114"/>
    </location>
</feature>
<dbReference type="EMBL" id="JACHDS010000001">
    <property type="protein sequence ID" value="MBB6174026.1"/>
    <property type="molecule type" value="Genomic_DNA"/>
</dbReference>
<protein>
    <submittedName>
        <fullName evidence="4">DNA-binding transcriptional MerR regulator</fullName>
    </submittedName>
</protein>
<dbReference type="Pfam" id="PF13411">
    <property type="entry name" value="MerR_1"/>
    <property type="match status" value="1"/>
</dbReference>
<keyword evidence="2" id="KW-0175">Coiled coil</keyword>
<evidence type="ECO:0000313" key="5">
    <source>
        <dbReference type="Proteomes" id="UP000546642"/>
    </source>
</evidence>
<evidence type="ECO:0000256" key="1">
    <source>
        <dbReference type="ARBA" id="ARBA00023125"/>
    </source>
</evidence>
<dbReference type="InterPro" id="IPR009061">
    <property type="entry name" value="DNA-bd_dom_put_sf"/>
</dbReference>
<keyword evidence="5" id="KW-1185">Reference proteome</keyword>
<gene>
    <name evidence="4" type="ORF">HNR23_004086</name>
</gene>
<feature type="domain" description="HTH merR-type" evidence="3">
    <location>
        <begin position="10"/>
        <end position="79"/>
    </location>
</feature>
<dbReference type="PANTHER" id="PTHR30204:SF93">
    <property type="entry name" value="HTH MERR-TYPE DOMAIN-CONTAINING PROTEIN"/>
    <property type="match status" value="1"/>
</dbReference>
<dbReference type="InterPro" id="IPR047057">
    <property type="entry name" value="MerR_fam"/>
</dbReference>
<dbReference type="GO" id="GO:0003700">
    <property type="term" value="F:DNA-binding transcription factor activity"/>
    <property type="evidence" value="ECO:0007669"/>
    <property type="project" value="InterPro"/>
</dbReference>
<evidence type="ECO:0000313" key="4">
    <source>
        <dbReference type="EMBL" id="MBB6174026.1"/>
    </source>
</evidence>
<dbReference type="PROSITE" id="PS50937">
    <property type="entry name" value="HTH_MERR_2"/>
    <property type="match status" value="1"/>
</dbReference>
<dbReference type="GO" id="GO:0003677">
    <property type="term" value="F:DNA binding"/>
    <property type="evidence" value="ECO:0007669"/>
    <property type="project" value="UniProtKB-KW"/>
</dbReference>
<proteinExistence type="predicted"/>
<dbReference type="Proteomes" id="UP000546642">
    <property type="component" value="Unassembled WGS sequence"/>
</dbReference>
<dbReference type="AlphaFoldDB" id="A0A7W9YMW0"/>
<dbReference type="CDD" id="cd00592">
    <property type="entry name" value="HTH_MerR-like"/>
    <property type="match status" value="1"/>
</dbReference>
<dbReference type="InterPro" id="IPR000551">
    <property type="entry name" value="MerR-type_HTH_dom"/>
</dbReference>
<dbReference type="RefSeq" id="WP_184077806.1">
    <property type="nucleotide sequence ID" value="NZ_JACHDS010000001.1"/>
</dbReference>
<dbReference type="PRINTS" id="PR00040">
    <property type="entry name" value="HTHMERR"/>
</dbReference>
<sequence length="278" mass="30679">MTRENFGTQRLAIGQVARLAGVSTRTIRHYHQVGLLPEAERDSGGRRVYRLPDIARLLWIRKLAELGLTLPEIGDAIAGAHEQEEILGELERTLSRQEEKIRAQREAVRRLREAGSSPGLIGASASEEVRALLAEVGGVRISGEGLELALLLEKVVGADKAALDAVTQSLVQNDERLATWGDRLVRLYDDLADAEPDDPRVEEYAREQAAYCNAVKEAELARGIDIDALLEKLPSESADDEIDEETFGLHMEALMSGHRPSPAQRKAMGRFFDLVDPQ</sequence>
<organism evidence="4 5">
    <name type="scientific">Nocardiopsis mwathae</name>
    <dbReference type="NCBI Taxonomy" id="1472723"/>
    <lineage>
        <taxon>Bacteria</taxon>
        <taxon>Bacillati</taxon>
        <taxon>Actinomycetota</taxon>
        <taxon>Actinomycetes</taxon>
        <taxon>Streptosporangiales</taxon>
        <taxon>Nocardiopsidaceae</taxon>
        <taxon>Nocardiopsis</taxon>
    </lineage>
</organism>
<reference evidence="4 5" key="1">
    <citation type="submission" date="2020-08" db="EMBL/GenBank/DDBJ databases">
        <title>Sequencing the genomes of 1000 actinobacteria strains.</title>
        <authorList>
            <person name="Klenk H.-P."/>
        </authorList>
    </citation>
    <scope>NUCLEOTIDE SEQUENCE [LARGE SCALE GENOMIC DNA]</scope>
    <source>
        <strain evidence="4 5">DSM 46659</strain>
    </source>
</reference>
<dbReference type="SMART" id="SM00422">
    <property type="entry name" value="HTH_MERR"/>
    <property type="match status" value="1"/>
</dbReference>
<name>A0A7W9YMW0_9ACTN</name>
<dbReference type="Gene3D" id="1.10.1660.10">
    <property type="match status" value="1"/>
</dbReference>
<comment type="caution">
    <text evidence="4">The sequence shown here is derived from an EMBL/GenBank/DDBJ whole genome shotgun (WGS) entry which is preliminary data.</text>
</comment>
<dbReference type="SUPFAM" id="SSF46955">
    <property type="entry name" value="Putative DNA-binding domain"/>
    <property type="match status" value="1"/>
</dbReference>
<accession>A0A7W9YMW0</accession>